<name>A0A179D386_9BACT</name>
<organism evidence="7 8">
    <name type="scientific">Thermosulfurimonas dismutans</name>
    <dbReference type="NCBI Taxonomy" id="999894"/>
    <lineage>
        <taxon>Bacteria</taxon>
        <taxon>Pseudomonadati</taxon>
        <taxon>Thermodesulfobacteriota</taxon>
        <taxon>Thermodesulfobacteria</taxon>
        <taxon>Thermodesulfobacteriales</taxon>
        <taxon>Thermodesulfobacteriaceae</taxon>
        <taxon>Thermosulfurimonas</taxon>
    </lineage>
</organism>
<comment type="subcellular location">
    <subcellularLocation>
        <location evidence="1">Membrane</location>
        <topology evidence="1">Multi-pass membrane protein</topology>
    </subcellularLocation>
</comment>
<sequence>MNAKWASLLLAGFLTLIVFALLFRLFLPFFQPISWAVILSLFLFPLNRFLRKKLHGRRGLSALILTISVVVFILIPVSFALTEVTAQALDLIRGGKSLLERGPEALIPSSEVHPRLHALVKVIIERLSPFENQVKQVLATVASNTGQFLFTQGKALFKNTVQLILNLVFMLVTLFYIFRDGDEFFEKVKGLLPTSPEETERIAGKVQEVLLAVLYGSILTGLIQGLAALFIYLVLRVPSPVLLGLFTAAASFVPIVGTALVWVPIVIYLLIKGAIFKALILLIYCALVVSQIDSIIRPFIVGSRTEIHNLFLFFSILGGLKTFGILGVFLGPIILSLSVSLIEIYRLKVLQRA</sequence>
<feature type="transmembrane region" description="Helical" evidence="6">
    <location>
        <begin position="209"/>
        <end position="235"/>
    </location>
</feature>
<evidence type="ECO:0000256" key="6">
    <source>
        <dbReference type="SAM" id="Phobius"/>
    </source>
</evidence>
<proteinExistence type="inferred from homology"/>
<gene>
    <name evidence="7" type="ORF">TDIS_1434</name>
</gene>
<accession>A0A179D386</accession>
<feature type="transmembrane region" description="Helical" evidence="6">
    <location>
        <begin position="62"/>
        <end position="81"/>
    </location>
</feature>
<evidence type="ECO:0000256" key="2">
    <source>
        <dbReference type="ARBA" id="ARBA00009773"/>
    </source>
</evidence>
<dbReference type="PANTHER" id="PTHR21716:SF4">
    <property type="entry name" value="TRANSMEMBRANE PROTEIN 245"/>
    <property type="match status" value="1"/>
</dbReference>
<evidence type="ECO:0000256" key="5">
    <source>
        <dbReference type="ARBA" id="ARBA00023136"/>
    </source>
</evidence>
<evidence type="ECO:0000256" key="1">
    <source>
        <dbReference type="ARBA" id="ARBA00004141"/>
    </source>
</evidence>
<evidence type="ECO:0000256" key="3">
    <source>
        <dbReference type="ARBA" id="ARBA00022692"/>
    </source>
</evidence>
<keyword evidence="5 6" id="KW-0472">Membrane</keyword>
<comment type="similarity">
    <text evidence="2">Belongs to the autoinducer-2 exporter (AI-2E) (TC 2.A.86) family.</text>
</comment>
<dbReference type="PATRIC" id="fig|999894.6.peg.1432"/>
<dbReference type="AlphaFoldDB" id="A0A179D386"/>
<dbReference type="STRING" id="999894.TDIS_1434"/>
<feature type="transmembrane region" description="Helical" evidence="6">
    <location>
        <begin position="160"/>
        <end position="178"/>
    </location>
</feature>
<feature type="transmembrane region" description="Helical" evidence="6">
    <location>
        <begin position="278"/>
        <end position="300"/>
    </location>
</feature>
<feature type="transmembrane region" description="Helical" evidence="6">
    <location>
        <begin position="7"/>
        <end position="27"/>
    </location>
</feature>
<feature type="transmembrane region" description="Helical" evidence="6">
    <location>
        <begin position="33"/>
        <end position="50"/>
    </location>
</feature>
<evidence type="ECO:0000313" key="7">
    <source>
        <dbReference type="EMBL" id="OAQ20525.1"/>
    </source>
</evidence>
<dbReference type="RefSeq" id="WP_068670785.1">
    <property type="nucleotide sequence ID" value="NZ_LWLG01000010.1"/>
</dbReference>
<dbReference type="EMBL" id="LWLG01000010">
    <property type="protein sequence ID" value="OAQ20525.1"/>
    <property type="molecule type" value="Genomic_DNA"/>
</dbReference>
<keyword evidence="4 6" id="KW-1133">Transmembrane helix</keyword>
<dbReference type="InterPro" id="IPR002549">
    <property type="entry name" value="AI-2E-like"/>
</dbReference>
<dbReference type="OrthoDB" id="106838at2"/>
<comment type="caution">
    <text evidence="7">The sequence shown here is derived from an EMBL/GenBank/DDBJ whole genome shotgun (WGS) entry which is preliminary data.</text>
</comment>
<dbReference type="PANTHER" id="PTHR21716">
    <property type="entry name" value="TRANSMEMBRANE PROTEIN"/>
    <property type="match status" value="1"/>
</dbReference>
<dbReference type="GO" id="GO:0016020">
    <property type="term" value="C:membrane"/>
    <property type="evidence" value="ECO:0007669"/>
    <property type="project" value="UniProtKB-SubCell"/>
</dbReference>
<dbReference type="Pfam" id="PF01594">
    <property type="entry name" value="AI-2E_transport"/>
    <property type="match status" value="1"/>
</dbReference>
<dbReference type="Proteomes" id="UP000078390">
    <property type="component" value="Unassembled WGS sequence"/>
</dbReference>
<evidence type="ECO:0000313" key="8">
    <source>
        <dbReference type="Proteomes" id="UP000078390"/>
    </source>
</evidence>
<feature type="transmembrane region" description="Helical" evidence="6">
    <location>
        <begin position="312"/>
        <end position="342"/>
    </location>
</feature>
<keyword evidence="3 6" id="KW-0812">Transmembrane</keyword>
<evidence type="ECO:0000256" key="4">
    <source>
        <dbReference type="ARBA" id="ARBA00022989"/>
    </source>
</evidence>
<keyword evidence="8" id="KW-1185">Reference proteome</keyword>
<feature type="transmembrane region" description="Helical" evidence="6">
    <location>
        <begin position="241"/>
        <end position="271"/>
    </location>
</feature>
<reference evidence="7 8" key="1">
    <citation type="submission" date="2016-04" db="EMBL/GenBank/DDBJ databases">
        <title>Genome analysis of Thermosulfurimonas dismutans, the first thermophilic sulfur-disproportionating bacterium of the phylum Thermodesulfobacteria.</title>
        <authorList>
            <person name="Mardanov A.V."/>
            <person name="Beletsky A.V."/>
            <person name="Kadnikov V.V."/>
            <person name="Slobodkin A.I."/>
            <person name="Ravin N.V."/>
        </authorList>
    </citation>
    <scope>NUCLEOTIDE SEQUENCE [LARGE SCALE GENOMIC DNA]</scope>
    <source>
        <strain evidence="7 8">S95</strain>
    </source>
</reference>
<protein>
    <submittedName>
        <fullName evidence="7">Putative membrane protein</fullName>
    </submittedName>
</protein>